<evidence type="ECO:0000313" key="5">
    <source>
        <dbReference type="EMBL" id="KAF2154938.1"/>
    </source>
</evidence>
<dbReference type="InterPro" id="IPR012916">
    <property type="entry name" value="RED_N"/>
</dbReference>
<dbReference type="OrthoDB" id="3366823at2759"/>
<evidence type="ECO:0000256" key="3">
    <source>
        <dbReference type="SAM" id="MobiDB-lite"/>
    </source>
</evidence>
<feature type="compositionally biased region" description="Basic and acidic residues" evidence="3">
    <location>
        <begin position="298"/>
        <end position="307"/>
    </location>
</feature>
<feature type="compositionally biased region" description="Acidic residues" evidence="3">
    <location>
        <begin position="102"/>
        <end position="111"/>
    </location>
</feature>
<feature type="compositionally biased region" description="Basic and acidic residues" evidence="3">
    <location>
        <begin position="359"/>
        <end position="374"/>
    </location>
</feature>
<feature type="compositionally biased region" description="Acidic residues" evidence="3">
    <location>
        <begin position="347"/>
        <end position="358"/>
    </location>
</feature>
<dbReference type="AlphaFoldDB" id="A0A9P4J9K0"/>
<protein>
    <recommendedName>
        <fullName evidence="4">RED-like N-terminal domain-containing protein</fullName>
    </recommendedName>
</protein>
<reference evidence="5" key="1">
    <citation type="journal article" date="2020" name="Stud. Mycol.">
        <title>101 Dothideomycetes genomes: a test case for predicting lifestyles and emergence of pathogens.</title>
        <authorList>
            <person name="Haridas S."/>
            <person name="Albert R."/>
            <person name="Binder M."/>
            <person name="Bloem J."/>
            <person name="Labutti K."/>
            <person name="Salamov A."/>
            <person name="Andreopoulos B."/>
            <person name="Baker S."/>
            <person name="Barry K."/>
            <person name="Bills G."/>
            <person name="Bluhm B."/>
            <person name="Cannon C."/>
            <person name="Castanera R."/>
            <person name="Culley D."/>
            <person name="Daum C."/>
            <person name="Ezra D."/>
            <person name="Gonzalez J."/>
            <person name="Henrissat B."/>
            <person name="Kuo A."/>
            <person name="Liang C."/>
            <person name="Lipzen A."/>
            <person name="Lutzoni F."/>
            <person name="Magnuson J."/>
            <person name="Mondo S."/>
            <person name="Nolan M."/>
            <person name="Ohm R."/>
            <person name="Pangilinan J."/>
            <person name="Park H.-J."/>
            <person name="Ramirez L."/>
            <person name="Alfaro M."/>
            <person name="Sun H."/>
            <person name="Tritt A."/>
            <person name="Yoshinaga Y."/>
            <person name="Zwiers L.-H."/>
            <person name="Turgeon B."/>
            <person name="Goodwin S."/>
            <person name="Spatafora J."/>
            <person name="Crous P."/>
            <person name="Grigoriev I."/>
        </authorList>
    </citation>
    <scope>NUCLEOTIDE SEQUENCE</scope>
    <source>
        <strain evidence="5">CBS 260.36</strain>
    </source>
</reference>
<feature type="region of interest" description="Disordered" evidence="3">
    <location>
        <begin position="1"/>
        <end position="113"/>
    </location>
</feature>
<sequence length="469" mass="50354">MNNDQFRRLLLSSGDNKTNSSQNGPSGSPPSGSGSTLGSRKSSFVPRNVQRGNTSSAGADYVRQASERNSAQQKKFKSSGPRGVKVAKGYQDRALERLNTDAEQDKEDENETAVKLKGLAAQVMEGKLEMAEFEKIRAEMAGGDVGSTHLVRGLDRKLLEKVRRGEDVLGASDGVEPSAKDDIDDELDEFGSKEVQTVEKQEKVKKGEAAAVQPPPAVAGVKRSRDDILKELKAQRQAEAQAKIAARPELGDKFKAIESADKPKIIIDKKGREVIITRDENGKVKKKVRKVASVPEPAHPEPEKPVAPEEQSLVPASQVEVDDNKSGSEPEAMFDDAGSDYNPFAGMDDDGDASSGDDDGPREVKAKTPTKAEETSQSDASEGAMDEGDRAFPSKTAAAPAGPRNYFSTGQADAAPDDVEPDTNPFADPSFLSAITRAAAEEEAGGNDGQLSTGPGRYGPRFWWRTIRR</sequence>
<dbReference type="EMBL" id="ML996083">
    <property type="protein sequence ID" value="KAF2154938.1"/>
    <property type="molecule type" value="Genomic_DNA"/>
</dbReference>
<dbReference type="Pfam" id="PF07808">
    <property type="entry name" value="RED_N"/>
    <property type="match status" value="1"/>
</dbReference>
<organism evidence="5 6">
    <name type="scientific">Myriangium duriaei CBS 260.36</name>
    <dbReference type="NCBI Taxonomy" id="1168546"/>
    <lineage>
        <taxon>Eukaryota</taxon>
        <taxon>Fungi</taxon>
        <taxon>Dikarya</taxon>
        <taxon>Ascomycota</taxon>
        <taxon>Pezizomycotina</taxon>
        <taxon>Dothideomycetes</taxon>
        <taxon>Dothideomycetidae</taxon>
        <taxon>Myriangiales</taxon>
        <taxon>Myriangiaceae</taxon>
        <taxon>Myriangium</taxon>
    </lineage>
</organism>
<dbReference type="PANTHER" id="PTHR12765">
    <property type="entry name" value="RED PROTEIN IK FACTOR CYTOKINE IK"/>
    <property type="match status" value="1"/>
</dbReference>
<proteinExistence type="predicted"/>
<evidence type="ECO:0000313" key="6">
    <source>
        <dbReference type="Proteomes" id="UP000799439"/>
    </source>
</evidence>
<dbReference type="InterPro" id="IPR039896">
    <property type="entry name" value="Red-like"/>
</dbReference>
<keyword evidence="2" id="KW-0539">Nucleus</keyword>
<comment type="caution">
    <text evidence="5">The sequence shown here is derived from an EMBL/GenBank/DDBJ whole genome shotgun (WGS) entry which is preliminary data.</text>
</comment>
<feature type="compositionally biased region" description="Basic and acidic residues" evidence="3">
    <location>
        <begin position="192"/>
        <end position="208"/>
    </location>
</feature>
<evidence type="ECO:0000259" key="4">
    <source>
        <dbReference type="Pfam" id="PF07808"/>
    </source>
</evidence>
<evidence type="ECO:0000256" key="1">
    <source>
        <dbReference type="ARBA" id="ARBA00004123"/>
    </source>
</evidence>
<feature type="domain" description="RED-like N-terminal" evidence="4">
    <location>
        <begin position="82"/>
        <end position="179"/>
    </location>
</feature>
<gene>
    <name evidence="5" type="ORF">K461DRAFT_266279</name>
</gene>
<dbReference type="Proteomes" id="UP000799439">
    <property type="component" value="Unassembled WGS sequence"/>
</dbReference>
<keyword evidence="6" id="KW-1185">Reference proteome</keyword>
<comment type="subcellular location">
    <subcellularLocation>
        <location evidence="1">Nucleus</location>
    </subcellularLocation>
</comment>
<feature type="compositionally biased region" description="Basic and acidic residues" evidence="3">
    <location>
        <begin position="90"/>
        <end position="100"/>
    </location>
</feature>
<dbReference type="GO" id="GO:0005634">
    <property type="term" value="C:nucleus"/>
    <property type="evidence" value="ECO:0007669"/>
    <property type="project" value="UniProtKB-SubCell"/>
</dbReference>
<feature type="compositionally biased region" description="Low complexity" evidence="3">
    <location>
        <begin position="20"/>
        <end position="39"/>
    </location>
</feature>
<accession>A0A9P4J9K0</accession>
<feature type="region of interest" description="Disordered" evidence="3">
    <location>
        <begin position="276"/>
        <end position="459"/>
    </location>
</feature>
<name>A0A9P4J9K0_9PEZI</name>
<evidence type="ECO:0000256" key="2">
    <source>
        <dbReference type="ARBA" id="ARBA00023242"/>
    </source>
</evidence>
<feature type="region of interest" description="Disordered" evidence="3">
    <location>
        <begin position="192"/>
        <end position="224"/>
    </location>
</feature>